<name>A0A485M388_9ZZZZ</name>
<evidence type="ECO:0000256" key="2">
    <source>
        <dbReference type="ARBA" id="ARBA00010951"/>
    </source>
</evidence>
<protein>
    <submittedName>
        <fullName evidence="9">Galactose-1-phosphate uridylyltransferase</fullName>
    </submittedName>
</protein>
<dbReference type="PIRSF" id="PIRSF000808">
    <property type="entry name" value="GalT"/>
    <property type="match status" value="1"/>
</dbReference>
<dbReference type="GO" id="GO:0008270">
    <property type="term" value="F:zinc ion binding"/>
    <property type="evidence" value="ECO:0007669"/>
    <property type="project" value="InterPro"/>
</dbReference>
<dbReference type="PROSITE" id="PS51084">
    <property type="entry name" value="HIT_2"/>
    <property type="match status" value="1"/>
</dbReference>
<dbReference type="SUPFAM" id="SSF54197">
    <property type="entry name" value="HIT-like"/>
    <property type="match status" value="2"/>
</dbReference>
<dbReference type="InterPro" id="IPR011146">
    <property type="entry name" value="HIT-like"/>
</dbReference>
<dbReference type="GO" id="GO:0008108">
    <property type="term" value="F:UDP-glucose:hexose-1-phosphate uridylyltransferase activity"/>
    <property type="evidence" value="ECO:0007669"/>
    <property type="project" value="InterPro"/>
</dbReference>
<gene>
    <name evidence="9" type="ORF">SCFA_40057</name>
</gene>
<evidence type="ECO:0000256" key="4">
    <source>
        <dbReference type="ARBA" id="ARBA00022695"/>
    </source>
</evidence>
<evidence type="ECO:0000313" key="9">
    <source>
        <dbReference type="EMBL" id="VFU15184.1"/>
    </source>
</evidence>
<keyword evidence="3 9" id="KW-0808">Transferase</keyword>
<comment type="cofactor">
    <cofactor evidence="1">
        <name>Zn(2+)</name>
        <dbReference type="ChEBI" id="CHEBI:29105"/>
    </cofactor>
</comment>
<dbReference type="InterPro" id="IPR005850">
    <property type="entry name" value="GalP_Utransf_C"/>
</dbReference>
<comment type="similarity">
    <text evidence="2">Belongs to the galactose-1-phosphate uridylyltransferase type 1 family.</text>
</comment>
<dbReference type="PANTHER" id="PTHR42763:SF1">
    <property type="entry name" value="UDP-GLUCOSE--HEXOSE-1-PHOSPHATE URIDYLYLTRANSFERASE"/>
    <property type="match status" value="1"/>
</dbReference>
<dbReference type="GO" id="GO:0006012">
    <property type="term" value="P:galactose metabolic process"/>
    <property type="evidence" value="ECO:0007669"/>
    <property type="project" value="UniProtKB-UniPathway"/>
</dbReference>
<keyword evidence="5" id="KW-0479">Metal-binding</keyword>
<dbReference type="InterPro" id="IPR053177">
    <property type="entry name" value="ADP-glucose_phosphorylase"/>
</dbReference>
<dbReference type="AlphaFoldDB" id="A0A485M388"/>
<dbReference type="EMBL" id="CAADRM010000103">
    <property type="protein sequence ID" value="VFU15184.1"/>
    <property type="molecule type" value="Genomic_DNA"/>
</dbReference>
<keyword evidence="6" id="KW-0862">Zinc</keyword>
<dbReference type="Pfam" id="PF01087">
    <property type="entry name" value="GalP_UDP_transf"/>
    <property type="match status" value="1"/>
</dbReference>
<accession>A0A485M388</accession>
<evidence type="ECO:0000256" key="7">
    <source>
        <dbReference type="ARBA" id="ARBA00023277"/>
    </source>
</evidence>
<dbReference type="Pfam" id="PF02744">
    <property type="entry name" value="GalP_UDP_tr_C"/>
    <property type="match status" value="1"/>
</dbReference>
<organism evidence="9">
    <name type="scientific">anaerobic digester metagenome</name>
    <dbReference type="NCBI Taxonomy" id="1263854"/>
    <lineage>
        <taxon>unclassified sequences</taxon>
        <taxon>metagenomes</taxon>
        <taxon>ecological metagenomes</taxon>
    </lineage>
</organism>
<proteinExistence type="inferred from homology"/>
<keyword evidence="7" id="KW-0119">Carbohydrate metabolism</keyword>
<dbReference type="Gene3D" id="3.30.428.10">
    <property type="entry name" value="HIT-like"/>
    <property type="match status" value="2"/>
</dbReference>
<dbReference type="InterPro" id="IPR001937">
    <property type="entry name" value="GalP_UDPtransf1"/>
</dbReference>
<evidence type="ECO:0000256" key="1">
    <source>
        <dbReference type="ARBA" id="ARBA00001947"/>
    </source>
</evidence>
<evidence type="ECO:0000256" key="6">
    <source>
        <dbReference type="ARBA" id="ARBA00022833"/>
    </source>
</evidence>
<dbReference type="UniPathway" id="UPA00214"/>
<sequence>MVDRWVIITDDPTLSPAIPRTAASVPEDLYCPFCPGNEHLCPPEILANRRDDSQANDPQWKLRVIPNRSPLLVIEEDLKRMGEGIYDKVTGVGANEVIIETPVHARRQADMDEDELENVFWAYRDRIIDLKKDSRMRSVLIYKNSGAEAGATLEHSYSLLLALPIVPRDIVEELRGAEKHYAYKERCIYCDIVRQEIQLELRIVSETDSFLAIEPFAPRVPFETWIIPKRHSSRFEEIDSKEVGDLAAIFRDVLLRLDRALNRPPFNYALHNAPFDKSYDKIYHWHMEIIPRIGIQGGLEWGSDLYVHSTAPEDAAAFLKGLVI</sequence>
<dbReference type="InterPro" id="IPR036265">
    <property type="entry name" value="HIT-like_sf"/>
</dbReference>
<evidence type="ECO:0000256" key="5">
    <source>
        <dbReference type="ARBA" id="ARBA00022723"/>
    </source>
</evidence>
<evidence type="ECO:0000256" key="3">
    <source>
        <dbReference type="ARBA" id="ARBA00022679"/>
    </source>
</evidence>
<keyword evidence="4 9" id="KW-0548">Nucleotidyltransferase</keyword>
<evidence type="ECO:0000259" key="8">
    <source>
        <dbReference type="PROSITE" id="PS51084"/>
    </source>
</evidence>
<feature type="domain" description="HIT" evidence="8">
    <location>
        <begin position="188"/>
        <end position="301"/>
    </location>
</feature>
<reference evidence="9" key="1">
    <citation type="submission" date="2019-03" db="EMBL/GenBank/DDBJ databases">
        <authorList>
            <person name="Hao L."/>
        </authorList>
    </citation>
    <scope>NUCLEOTIDE SEQUENCE</scope>
</reference>
<dbReference type="PANTHER" id="PTHR42763">
    <property type="entry name" value="ADP-GLUCOSE PHOSPHORYLASE"/>
    <property type="match status" value="1"/>
</dbReference>
<dbReference type="InterPro" id="IPR005849">
    <property type="entry name" value="GalP_Utransf_N"/>
</dbReference>